<dbReference type="PANTHER" id="PTHR24221">
    <property type="entry name" value="ATP-BINDING CASSETTE SUB-FAMILY B"/>
    <property type="match status" value="1"/>
</dbReference>
<dbReference type="WBParaSite" id="PgR030_g056_t02">
    <property type="protein sequence ID" value="PgR030_g056_t02"/>
    <property type="gene ID" value="PgR030_g056"/>
</dbReference>
<keyword evidence="5" id="KW-0067">ATP-binding</keyword>
<dbReference type="GO" id="GO:0015439">
    <property type="term" value="F:ABC-type heme transporter activity"/>
    <property type="evidence" value="ECO:0007669"/>
    <property type="project" value="TreeGrafter"/>
</dbReference>
<feature type="transmembrane region" description="Helical" evidence="9">
    <location>
        <begin position="113"/>
        <end position="132"/>
    </location>
</feature>
<comment type="subcellular location">
    <subcellularLocation>
        <location evidence="1">Membrane</location>
        <topology evidence="1">Multi-pass membrane protein</topology>
    </subcellularLocation>
</comment>
<dbReference type="SUPFAM" id="SSF90123">
    <property type="entry name" value="ABC transporter transmembrane region"/>
    <property type="match status" value="1"/>
</dbReference>
<feature type="transmembrane region" description="Helical" evidence="9">
    <location>
        <begin position="42"/>
        <end position="66"/>
    </location>
</feature>
<evidence type="ECO:0000259" key="11">
    <source>
        <dbReference type="PROSITE" id="PS50929"/>
    </source>
</evidence>
<dbReference type="GO" id="GO:0020037">
    <property type="term" value="F:heme binding"/>
    <property type="evidence" value="ECO:0007669"/>
    <property type="project" value="TreeGrafter"/>
</dbReference>
<evidence type="ECO:0000256" key="5">
    <source>
        <dbReference type="ARBA" id="ARBA00022840"/>
    </source>
</evidence>
<keyword evidence="4" id="KW-0547">Nucleotide-binding</keyword>
<dbReference type="GO" id="GO:0005774">
    <property type="term" value="C:vacuolar membrane"/>
    <property type="evidence" value="ECO:0007669"/>
    <property type="project" value="TreeGrafter"/>
</dbReference>
<dbReference type="InterPro" id="IPR027417">
    <property type="entry name" value="P-loop_NTPase"/>
</dbReference>
<evidence type="ECO:0000256" key="3">
    <source>
        <dbReference type="ARBA" id="ARBA00022692"/>
    </source>
</evidence>
<feature type="transmembrane region" description="Helical" evidence="9">
    <location>
        <begin position="271"/>
        <end position="296"/>
    </location>
</feature>
<dbReference type="GO" id="GO:0016887">
    <property type="term" value="F:ATP hydrolysis activity"/>
    <property type="evidence" value="ECO:0007669"/>
    <property type="project" value="InterPro"/>
</dbReference>
<organism evidence="12 13">
    <name type="scientific">Parascaris univalens</name>
    <name type="common">Nematode worm</name>
    <dbReference type="NCBI Taxonomy" id="6257"/>
    <lineage>
        <taxon>Eukaryota</taxon>
        <taxon>Metazoa</taxon>
        <taxon>Ecdysozoa</taxon>
        <taxon>Nematoda</taxon>
        <taxon>Chromadorea</taxon>
        <taxon>Rhabditida</taxon>
        <taxon>Spirurina</taxon>
        <taxon>Ascaridomorpha</taxon>
        <taxon>Ascaridoidea</taxon>
        <taxon>Ascarididae</taxon>
        <taxon>Parascaris</taxon>
    </lineage>
</organism>
<evidence type="ECO:0000256" key="1">
    <source>
        <dbReference type="ARBA" id="ARBA00004141"/>
    </source>
</evidence>
<reference evidence="13" key="1">
    <citation type="submission" date="2022-11" db="UniProtKB">
        <authorList>
            <consortium name="WormBaseParasite"/>
        </authorList>
    </citation>
    <scope>IDENTIFICATION</scope>
</reference>
<dbReference type="PANTHER" id="PTHR24221:SF654">
    <property type="entry name" value="ATP-BINDING CASSETTE SUB-FAMILY B MEMBER 6"/>
    <property type="match status" value="1"/>
</dbReference>
<dbReference type="CDD" id="cd03253">
    <property type="entry name" value="ABCC_ATM1_transporter"/>
    <property type="match status" value="1"/>
</dbReference>
<feature type="transmembrane region" description="Helical" evidence="9">
    <location>
        <begin position="502"/>
        <end position="526"/>
    </location>
</feature>
<feature type="domain" description="ABC transporter" evidence="10">
    <location>
        <begin position="562"/>
        <end position="796"/>
    </location>
</feature>
<dbReference type="Pfam" id="PF00664">
    <property type="entry name" value="ABC_membrane"/>
    <property type="match status" value="1"/>
</dbReference>
<proteinExistence type="inferred from homology"/>
<evidence type="ECO:0000256" key="8">
    <source>
        <dbReference type="ARBA" id="ARBA00024363"/>
    </source>
</evidence>
<dbReference type="FunFam" id="3.40.50.300:FF:000186">
    <property type="entry name" value="ATP-binding cassette sub-family B member 7, mitochondrial"/>
    <property type="match status" value="1"/>
</dbReference>
<dbReference type="InterPro" id="IPR036640">
    <property type="entry name" value="ABC1_TM_sf"/>
</dbReference>
<feature type="transmembrane region" description="Helical" evidence="9">
    <location>
        <begin position="382"/>
        <end position="402"/>
    </location>
</feature>
<dbReference type="SUPFAM" id="SSF52540">
    <property type="entry name" value="P-loop containing nucleoside triphosphate hydrolases"/>
    <property type="match status" value="1"/>
</dbReference>
<protein>
    <submittedName>
        <fullName evidence="13">Uncharacterized protein</fullName>
    </submittedName>
</protein>
<evidence type="ECO:0000313" key="12">
    <source>
        <dbReference type="Proteomes" id="UP000887569"/>
    </source>
</evidence>
<feature type="transmembrane region" description="Helical" evidence="9">
    <location>
        <begin position="179"/>
        <end position="200"/>
    </location>
</feature>
<dbReference type="Pfam" id="PF00005">
    <property type="entry name" value="ABC_tran"/>
    <property type="match status" value="1"/>
</dbReference>
<dbReference type="Proteomes" id="UP000887569">
    <property type="component" value="Unplaced"/>
</dbReference>
<keyword evidence="6 9" id="KW-1133">Transmembrane helix</keyword>
<dbReference type="CDD" id="cd18581">
    <property type="entry name" value="ABC_6TM_ABCB6"/>
    <property type="match status" value="1"/>
</dbReference>
<comment type="similarity">
    <text evidence="8">Belongs to the ABC transporter superfamily. ABCB family. Heavy Metal importer (TC 3.A.1.210) subfamily.</text>
</comment>
<evidence type="ECO:0000256" key="4">
    <source>
        <dbReference type="ARBA" id="ARBA00022741"/>
    </source>
</evidence>
<dbReference type="InterPro" id="IPR017871">
    <property type="entry name" value="ABC_transporter-like_CS"/>
</dbReference>
<feature type="transmembrane region" description="Helical" evidence="9">
    <location>
        <begin position="78"/>
        <end position="101"/>
    </location>
</feature>
<accession>A0A915BAA1</accession>
<evidence type="ECO:0000256" key="9">
    <source>
        <dbReference type="SAM" id="Phobius"/>
    </source>
</evidence>
<dbReference type="PROSITE" id="PS50893">
    <property type="entry name" value="ABC_TRANSPORTER_2"/>
    <property type="match status" value="1"/>
</dbReference>
<keyword evidence="12" id="KW-1185">Reference proteome</keyword>
<sequence>MNICGKWYFHGLGVCRLRTISSTLSMDICEEWKMHQWGICSFGMVASALFLLSSVMHIIFLLKAYFSSRTHRRAGYTPFAFVIACTLNLLLIFIPFGYVLYDHEHVSLNSPTVIFISTHAVFWLLLLVVRLASRTQLESPWPLIFSEVVAMLLALMPVIFWYHWMTLRVQSSIISKRKAFFYILELSSVTFIYFATVTSATRPVVTSSNSLWSRISKKIALVLPYIWPRKSVTLQARVLFCLVLLIAGRGLNVYLPLYSKWIVDGLSNPNGHLYVLIIISCILKFLQGSAVMGGFLNTLQTYLWIPVQQYTTLEIQVGLFEHLHNLSLQWHLSRKTGQVLRVMDRGTASINGILNYVVFTISPMIMDVLVAVIFFFTVFDWHFGLLVFVTMIVYLVITIIITEWRTKFRRDMNERENISRAIGVDSLLNYETVKYYNAEHLEVERFSDSIRQYQSAEWASSASLSLLNLCQNATIGMALMIGSLMIAYLISLGEGKLTAGDYVLFTTYMLQLYTPLNFFGTIYRVIQQSFIDMENMFELLAENVEIEDKPDAHPLELYDGSIVFDNVSFGYTSQRMVLNGISFVVNKGETVALVGPSGSGKSTIVRLLFRLFDVTDGRILFDGQDIRDVQLKSLRKHIGIVPQDTVLFNETIRYNIRFGNPTASDAEVEEAARMAEIHDRVLSLPQGYDTVVGERGLKLSGGEKQRVAIARTVLKQPRFIVLDEATSALDTATERSIQKCLYEMCETRTTLVVAHRLSTIVNANKIIVVNEGRITESGTHSQLLEQKGCYYDMWLAQSEHLNEPDGNAQNEARLL</sequence>
<dbReference type="InterPro" id="IPR003439">
    <property type="entry name" value="ABC_transporter-like_ATP-bd"/>
</dbReference>
<keyword evidence="2" id="KW-0813">Transport</keyword>
<evidence type="ECO:0000313" key="13">
    <source>
        <dbReference type="WBParaSite" id="PgR030_g056_t02"/>
    </source>
</evidence>
<dbReference type="InterPro" id="IPR011527">
    <property type="entry name" value="ABC1_TM_dom"/>
</dbReference>
<dbReference type="AlphaFoldDB" id="A0A915BAA1"/>
<feature type="transmembrane region" description="Helical" evidence="9">
    <location>
        <begin position="469"/>
        <end position="490"/>
    </location>
</feature>
<dbReference type="InterPro" id="IPR003593">
    <property type="entry name" value="AAA+_ATPase"/>
</dbReference>
<feature type="transmembrane region" description="Helical" evidence="9">
    <location>
        <begin position="353"/>
        <end position="376"/>
    </location>
</feature>
<evidence type="ECO:0000256" key="2">
    <source>
        <dbReference type="ARBA" id="ARBA00022448"/>
    </source>
</evidence>
<feature type="transmembrane region" description="Helical" evidence="9">
    <location>
        <begin position="144"/>
        <end position="164"/>
    </location>
</feature>
<keyword evidence="7 9" id="KW-0472">Membrane</keyword>
<name>A0A915BAA1_PARUN</name>
<evidence type="ECO:0000256" key="7">
    <source>
        <dbReference type="ARBA" id="ARBA00023136"/>
    </source>
</evidence>
<dbReference type="PROSITE" id="PS50929">
    <property type="entry name" value="ABC_TM1F"/>
    <property type="match status" value="1"/>
</dbReference>
<keyword evidence="3 9" id="KW-0812">Transmembrane</keyword>
<feature type="transmembrane region" description="Helical" evidence="9">
    <location>
        <begin position="238"/>
        <end position="259"/>
    </location>
</feature>
<dbReference type="Gene3D" id="3.40.50.300">
    <property type="entry name" value="P-loop containing nucleotide triphosphate hydrolases"/>
    <property type="match status" value="1"/>
</dbReference>
<evidence type="ECO:0000259" key="10">
    <source>
        <dbReference type="PROSITE" id="PS50893"/>
    </source>
</evidence>
<dbReference type="InterPro" id="IPR039421">
    <property type="entry name" value="Type_1_exporter"/>
</dbReference>
<feature type="domain" description="ABC transmembrane type-1" evidence="11">
    <location>
        <begin position="239"/>
        <end position="528"/>
    </location>
</feature>
<dbReference type="SMART" id="SM00382">
    <property type="entry name" value="AAA"/>
    <property type="match status" value="1"/>
</dbReference>
<evidence type="ECO:0000256" key="6">
    <source>
        <dbReference type="ARBA" id="ARBA00022989"/>
    </source>
</evidence>
<dbReference type="PROSITE" id="PS00211">
    <property type="entry name" value="ABC_TRANSPORTER_1"/>
    <property type="match status" value="1"/>
</dbReference>
<dbReference type="GO" id="GO:0005524">
    <property type="term" value="F:ATP binding"/>
    <property type="evidence" value="ECO:0007669"/>
    <property type="project" value="UniProtKB-KW"/>
</dbReference>
<dbReference type="Gene3D" id="1.20.1560.10">
    <property type="entry name" value="ABC transporter type 1, transmembrane domain"/>
    <property type="match status" value="1"/>
</dbReference>